<dbReference type="RefSeq" id="XP_018707628.1">
    <property type="nucleotide sequence ID" value="XM_018844862.1"/>
</dbReference>
<keyword evidence="2 6" id="KW-0560">Oxidoreductase</keyword>
<proteinExistence type="inferred from homology"/>
<dbReference type="GO" id="GO:0004029">
    <property type="term" value="F:aldehyde dehydrogenase (NAD+) activity"/>
    <property type="evidence" value="ECO:0007669"/>
    <property type="project" value="UniProtKB-EC"/>
</dbReference>
<dbReference type="EC" id="1.2.1.3" evidence="3"/>
<dbReference type="PROSITE" id="PS00070">
    <property type="entry name" value="ALDEHYDE_DEHYDR_CYS"/>
    <property type="match status" value="1"/>
</dbReference>
<evidence type="ECO:0000256" key="4">
    <source>
        <dbReference type="ARBA" id="ARBA00049194"/>
    </source>
</evidence>
<feature type="domain" description="Aldehyde dehydrogenase" evidence="7">
    <location>
        <begin position="82"/>
        <end position="548"/>
    </location>
</feature>
<name>A0A162JQ98_CORFA</name>
<dbReference type="InterPro" id="IPR029510">
    <property type="entry name" value="Ald_DH_CS_GLU"/>
</dbReference>
<dbReference type="AlphaFoldDB" id="A0A162JQ98"/>
<evidence type="ECO:0000256" key="1">
    <source>
        <dbReference type="ARBA" id="ARBA00009986"/>
    </source>
</evidence>
<dbReference type="Gene3D" id="3.40.605.10">
    <property type="entry name" value="Aldehyde Dehydrogenase, Chain A, domain 1"/>
    <property type="match status" value="1"/>
</dbReference>
<gene>
    <name evidence="8" type="ORF">ISF_01255</name>
</gene>
<dbReference type="InterPro" id="IPR015590">
    <property type="entry name" value="Aldehyde_DH_dom"/>
</dbReference>
<evidence type="ECO:0000259" key="7">
    <source>
        <dbReference type="Pfam" id="PF00171"/>
    </source>
</evidence>
<evidence type="ECO:0000313" key="9">
    <source>
        <dbReference type="Proteomes" id="UP000076744"/>
    </source>
</evidence>
<comment type="similarity">
    <text evidence="1 6">Belongs to the aldehyde dehydrogenase family.</text>
</comment>
<feature type="active site" evidence="5">
    <location>
        <position position="318"/>
    </location>
</feature>
<dbReference type="Proteomes" id="UP000076744">
    <property type="component" value="Unassembled WGS sequence"/>
</dbReference>
<accession>A0A162JQ98</accession>
<comment type="catalytic activity">
    <reaction evidence="4">
        <text>an aldehyde + NAD(+) + H2O = a carboxylate + NADH + 2 H(+)</text>
        <dbReference type="Rhea" id="RHEA:16185"/>
        <dbReference type="ChEBI" id="CHEBI:15377"/>
        <dbReference type="ChEBI" id="CHEBI:15378"/>
        <dbReference type="ChEBI" id="CHEBI:17478"/>
        <dbReference type="ChEBI" id="CHEBI:29067"/>
        <dbReference type="ChEBI" id="CHEBI:57540"/>
        <dbReference type="ChEBI" id="CHEBI:57945"/>
        <dbReference type="EC" id="1.2.1.3"/>
    </reaction>
</comment>
<dbReference type="OrthoDB" id="310895at2759"/>
<evidence type="ECO:0000256" key="3">
    <source>
        <dbReference type="ARBA" id="ARBA00024226"/>
    </source>
</evidence>
<dbReference type="InterPro" id="IPR016161">
    <property type="entry name" value="Ald_DH/histidinol_DH"/>
</dbReference>
<dbReference type="Pfam" id="PF00171">
    <property type="entry name" value="Aldedh"/>
    <property type="match status" value="1"/>
</dbReference>
<dbReference type="InterPro" id="IPR016160">
    <property type="entry name" value="Ald_DH_CS_CYS"/>
</dbReference>
<dbReference type="EMBL" id="AZHB01000002">
    <property type="protein sequence ID" value="OAA72182.1"/>
    <property type="molecule type" value="Genomic_DNA"/>
</dbReference>
<dbReference type="GeneID" id="30017547"/>
<dbReference type="SUPFAM" id="SSF53720">
    <property type="entry name" value="ALDH-like"/>
    <property type="match status" value="1"/>
</dbReference>
<comment type="caution">
    <text evidence="8">The sequence shown here is derived from an EMBL/GenBank/DDBJ whole genome shotgun (WGS) entry which is preliminary data.</text>
</comment>
<sequence length="605" mass="64097">MEAPKACVLSLLRRGSDYAQPYLQQVPKPVLQASVAVIAILLTTILFRTAQASLAARPRLYVVSPPTPDADPSTQPAASLSSHIPCYAPATGQFLGNVPAASAASIDTAIAAAAAAQRAWRRTTLPQREAVLRSMLRHVLDHAEQICRVACLDSGKTLVDAQLGEIMVTAERLQWTLRHGARALATERRPTNLLMMHKRNTVSYEPMGVVAALVSWNYPFHNLLGPVISSIFAGNGIVVKVSEQTAWSSAYFADIAKGALAAHGFDPDLVQTLACWPAQAEHLTAHPGIAHITFIGSQPVAHAVAASAAKALTPVVAELGGKDPFIVLDSAEHDLARIVEVILRGTFQAAGQNCIGIERVIAARGPVYDKLVAALAPRVRALRLGPDADVGAIISPASFDRLEALVDDAVARGARLLAGGRRHQHPDYPGGSYFAPTMLADVTPDMAIARSECFAPILTLMRADASTADAVLAVANAPDFGLGASVHGAESDPQLDPIVRGLKAGMVAVNDFAVYYAVQLPFGGVRGSGYGRFAGEEGLRGLCNIKSVCEDRLGWLGVRTGIPPPMQYPVPDQKRSWQFAQGVVELGYGDGARKAKGLMGILKNM</sequence>
<dbReference type="STRING" id="1081104.A0A162JQ98"/>
<dbReference type="PROSITE" id="PS00687">
    <property type="entry name" value="ALDEHYDE_DEHYDR_GLU"/>
    <property type="match status" value="1"/>
</dbReference>
<organism evidence="8 9">
    <name type="scientific">Cordyceps fumosorosea (strain ARSEF 2679)</name>
    <name type="common">Isaria fumosorosea</name>
    <dbReference type="NCBI Taxonomy" id="1081104"/>
    <lineage>
        <taxon>Eukaryota</taxon>
        <taxon>Fungi</taxon>
        <taxon>Dikarya</taxon>
        <taxon>Ascomycota</taxon>
        <taxon>Pezizomycotina</taxon>
        <taxon>Sordariomycetes</taxon>
        <taxon>Hypocreomycetidae</taxon>
        <taxon>Hypocreales</taxon>
        <taxon>Cordycipitaceae</taxon>
        <taxon>Cordyceps</taxon>
    </lineage>
</organism>
<evidence type="ECO:0000256" key="6">
    <source>
        <dbReference type="RuleBase" id="RU003345"/>
    </source>
</evidence>
<evidence type="ECO:0000256" key="2">
    <source>
        <dbReference type="ARBA" id="ARBA00023002"/>
    </source>
</evidence>
<reference evidence="8 9" key="1">
    <citation type="journal article" date="2016" name="Genome Biol. Evol.">
        <title>Divergent and convergent evolution of fungal pathogenicity.</title>
        <authorList>
            <person name="Shang Y."/>
            <person name="Xiao G."/>
            <person name="Zheng P."/>
            <person name="Cen K."/>
            <person name="Zhan S."/>
            <person name="Wang C."/>
        </authorList>
    </citation>
    <scope>NUCLEOTIDE SEQUENCE [LARGE SCALE GENOMIC DNA]</scope>
    <source>
        <strain evidence="8 9">ARSEF 2679</strain>
    </source>
</reference>
<keyword evidence="9" id="KW-1185">Reference proteome</keyword>
<dbReference type="Gene3D" id="3.40.309.10">
    <property type="entry name" value="Aldehyde Dehydrogenase, Chain A, domain 2"/>
    <property type="match status" value="1"/>
</dbReference>
<evidence type="ECO:0000313" key="8">
    <source>
        <dbReference type="EMBL" id="OAA72182.1"/>
    </source>
</evidence>
<dbReference type="InterPro" id="IPR016163">
    <property type="entry name" value="Ald_DH_C"/>
</dbReference>
<dbReference type="InterPro" id="IPR016162">
    <property type="entry name" value="Ald_DH_N"/>
</dbReference>
<evidence type="ECO:0000256" key="5">
    <source>
        <dbReference type="PROSITE-ProRule" id="PRU10007"/>
    </source>
</evidence>
<protein>
    <recommendedName>
        <fullName evidence="3">aldehyde dehydrogenase (NAD(+))</fullName>
        <ecNumber evidence="3">1.2.1.3</ecNumber>
    </recommendedName>
</protein>
<dbReference type="PANTHER" id="PTHR11699">
    <property type="entry name" value="ALDEHYDE DEHYDROGENASE-RELATED"/>
    <property type="match status" value="1"/>
</dbReference>
<dbReference type="FunFam" id="3.40.309.10:FF:000024">
    <property type="entry name" value="Betaine aldehyde dehydrogenase"/>
    <property type="match status" value="1"/>
</dbReference>